<dbReference type="GO" id="GO:0030170">
    <property type="term" value="F:pyridoxal phosphate binding"/>
    <property type="evidence" value="ECO:0007669"/>
    <property type="project" value="InterPro"/>
</dbReference>
<comment type="catalytic activity">
    <reaction evidence="7 8">
        <text>L-aspartate + 2-oxoglutarate = oxaloacetate + L-glutamate</text>
        <dbReference type="Rhea" id="RHEA:21824"/>
        <dbReference type="ChEBI" id="CHEBI:16452"/>
        <dbReference type="ChEBI" id="CHEBI:16810"/>
        <dbReference type="ChEBI" id="CHEBI:29985"/>
        <dbReference type="ChEBI" id="CHEBI:29991"/>
        <dbReference type="EC" id="2.6.1.1"/>
    </reaction>
</comment>
<evidence type="ECO:0000256" key="3">
    <source>
        <dbReference type="ARBA" id="ARBA00011738"/>
    </source>
</evidence>
<keyword evidence="5 8" id="KW-0808">Transferase</keyword>
<name>A0A439DJF4_9PEZI</name>
<dbReference type="Proteomes" id="UP000286045">
    <property type="component" value="Unassembled WGS sequence"/>
</dbReference>
<dbReference type="PRINTS" id="PR00799">
    <property type="entry name" value="TRANSAMINASE"/>
</dbReference>
<dbReference type="Gene3D" id="3.90.1150.10">
    <property type="entry name" value="Aspartate Aminotransferase, domain 1"/>
    <property type="match status" value="1"/>
</dbReference>
<dbReference type="GO" id="GO:0006532">
    <property type="term" value="P:aspartate biosynthetic process"/>
    <property type="evidence" value="ECO:0007669"/>
    <property type="project" value="TreeGrafter"/>
</dbReference>
<evidence type="ECO:0000256" key="7">
    <source>
        <dbReference type="ARBA" id="ARBA00049185"/>
    </source>
</evidence>
<comment type="subunit">
    <text evidence="3 8">Homodimer.</text>
</comment>
<comment type="miscellaneous">
    <text evidence="8">In eukaryotes there are cytoplasmic, mitochondrial and chloroplastic isozymes.</text>
</comment>
<evidence type="ECO:0000313" key="10">
    <source>
        <dbReference type="EMBL" id="RWA14539.1"/>
    </source>
</evidence>
<dbReference type="CDD" id="cd00609">
    <property type="entry name" value="AAT_like"/>
    <property type="match status" value="1"/>
</dbReference>
<keyword evidence="4 8" id="KW-0032">Aminotransferase</keyword>
<protein>
    <recommendedName>
        <fullName evidence="8">Aspartate aminotransferase</fullName>
        <ecNumber evidence="8">2.6.1.1</ecNumber>
    </recommendedName>
</protein>
<comment type="caution">
    <text evidence="10">The sequence shown here is derived from an EMBL/GenBank/DDBJ whole genome shotgun (WGS) entry which is preliminary data.</text>
</comment>
<evidence type="ECO:0000256" key="5">
    <source>
        <dbReference type="ARBA" id="ARBA00022679"/>
    </source>
</evidence>
<dbReference type="EC" id="2.6.1.1" evidence="8"/>
<gene>
    <name evidence="10" type="ORF">EKO27_g585</name>
</gene>
<evidence type="ECO:0000259" key="9">
    <source>
        <dbReference type="Pfam" id="PF00155"/>
    </source>
</evidence>
<dbReference type="AlphaFoldDB" id="A0A439DJF4"/>
<dbReference type="EMBL" id="RYZI01000007">
    <property type="protein sequence ID" value="RWA14539.1"/>
    <property type="molecule type" value="Genomic_DNA"/>
</dbReference>
<dbReference type="PANTHER" id="PTHR11879">
    <property type="entry name" value="ASPARTATE AMINOTRANSFERASE"/>
    <property type="match status" value="1"/>
</dbReference>
<dbReference type="SUPFAM" id="SSF53383">
    <property type="entry name" value="PLP-dependent transferases"/>
    <property type="match status" value="1"/>
</dbReference>
<evidence type="ECO:0000256" key="6">
    <source>
        <dbReference type="ARBA" id="ARBA00022898"/>
    </source>
</evidence>
<sequence length="388" mass="43918">MSLFGQIPDQVPDNTFATIEAFRENVDEKKVNLSPGLYCDESATPWVLPAVKKAREIILADPNFNHDISSQLGYPEFILVARQFFARLMSDTLRPRTVWLSDPTWENHTKIWTHVNADIEQRYYPYYDYETSTLDIEGMLSALKSQAAGGDVLILHACAHNPTGLDPSREQWQRIAEICQEKKIFPFFESFSKNFGLYGERVGALHVVTSDRDTADRVEKVLRKISRAEISSTPSFGAKIVATIVQNPDLREQWHRDMKTMSNRLGIMRRRLYEELTKRGPPGNWDHLLTDIGMFSMTGLSPEKVKVLRDTFHIYLFPTGRLSFTGLTESNVDAAIERHMFPPERLGANPVPRGNVILTAARCYSLVPSASPYAIVPAFHDSESPAAV</sequence>
<dbReference type="InterPro" id="IPR000796">
    <property type="entry name" value="Asp_trans"/>
</dbReference>
<dbReference type="InterPro" id="IPR015424">
    <property type="entry name" value="PyrdxlP-dep_Trfase"/>
</dbReference>
<proteinExistence type="inferred from homology"/>
<dbReference type="Gene3D" id="3.40.640.10">
    <property type="entry name" value="Type I PLP-dependent aspartate aminotransferase-like (Major domain)"/>
    <property type="match status" value="2"/>
</dbReference>
<dbReference type="InterPro" id="IPR015421">
    <property type="entry name" value="PyrdxlP-dep_Trfase_major"/>
</dbReference>
<dbReference type="InterPro" id="IPR004838">
    <property type="entry name" value="NHTrfase_class1_PyrdxlP-BS"/>
</dbReference>
<accession>A0A439DJF4</accession>
<dbReference type="STRING" id="363999.A0A439DJF4"/>
<comment type="similarity">
    <text evidence="2">Belongs to the class-I pyridoxal-phosphate-dependent aminotransferase family.</text>
</comment>
<evidence type="ECO:0000256" key="4">
    <source>
        <dbReference type="ARBA" id="ARBA00022576"/>
    </source>
</evidence>
<dbReference type="GO" id="GO:0004069">
    <property type="term" value="F:L-aspartate:2-oxoglutarate aminotransferase activity"/>
    <property type="evidence" value="ECO:0007669"/>
    <property type="project" value="UniProtKB-EC"/>
</dbReference>
<feature type="domain" description="Aminotransferase class I/classII large" evidence="9">
    <location>
        <begin position="96"/>
        <end position="188"/>
    </location>
</feature>
<dbReference type="InterPro" id="IPR015422">
    <property type="entry name" value="PyrdxlP-dep_Trfase_small"/>
</dbReference>
<keyword evidence="6" id="KW-0663">Pyridoxal phosphate</keyword>
<organism evidence="10 11">
    <name type="scientific">Xylaria grammica</name>
    <dbReference type="NCBI Taxonomy" id="363999"/>
    <lineage>
        <taxon>Eukaryota</taxon>
        <taxon>Fungi</taxon>
        <taxon>Dikarya</taxon>
        <taxon>Ascomycota</taxon>
        <taxon>Pezizomycotina</taxon>
        <taxon>Sordariomycetes</taxon>
        <taxon>Xylariomycetidae</taxon>
        <taxon>Xylariales</taxon>
        <taxon>Xylariaceae</taxon>
        <taxon>Xylaria</taxon>
    </lineage>
</organism>
<dbReference type="Pfam" id="PF00155">
    <property type="entry name" value="Aminotran_1_2"/>
    <property type="match status" value="2"/>
</dbReference>
<feature type="domain" description="Aminotransferase class I/classII large" evidence="9">
    <location>
        <begin position="189"/>
        <end position="338"/>
    </location>
</feature>
<evidence type="ECO:0000313" key="11">
    <source>
        <dbReference type="Proteomes" id="UP000286045"/>
    </source>
</evidence>
<comment type="cofactor">
    <cofactor evidence="1">
        <name>pyridoxal 5'-phosphate</name>
        <dbReference type="ChEBI" id="CHEBI:597326"/>
    </cofactor>
</comment>
<evidence type="ECO:0000256" key="2">
    <source>
        <dbReference type="ARBA" id="ARBA00007441"/>
    </source>
</evidence>
<evidence type="ECO:0000256" key="1">
    <source>
        <dbReference type="ARBA" id="ARBA00001933"/>
    </source>
</evidence>
<dbReference type="InterPro" id="IPR004839">
    <property type="entry name" value="Aminotransferase_I/II_large"/>
</dbReference>
<dbReference type="PROSITE" id="PS00105">
    <property type="entry name" value="AA_TRANSFER_CLASS_1"/>
    <property type="match status" value="1"/>
</dbReference>
<dbReference type="GO" id="GO:0005829">
    <property type="term" value="C:cytosol"/>
    <property type="evidence" value="ECO:0007669"/>
    <property type="project" value="TreeGrafter"/>
</dbReference>
<dbReference type="PANTHER" id="PTHR11879:SF22">
    <property type="entry name" value="ASPARTATE AMINOTRANSFERASE, MITOCHONDRIAL"/>
    <property type="match status" value="1"/>
</dbReference>
<reference evidence="10 11" key="1">
    <citation type="submission" date="2018-12" db="EMBL/GenBank/DDBJ databases">
        <title>Draft genome sequence of Xylaria grammica IHI A82.</title>
        <authorList>
            <person name="Buettner E."/>
            <person name="Kellner H."/>
        </authorList>
    </citation>
    <scope>NUCLEOTIDE SEQUENCE [LARGE SCALE GENOMIC DNA]</scope>
    <source>
        <strain evidence="10 11">IHI A82</strain>
    </source>
</reference>
<keyword evidence="11" id="KW-1185">Reference proteome</keyword>
<evidence type="ECO:0000256" key="8">
    <source>
        <dbReference type="RuleBase" id="RU000480"/>
    </source>
</evidence>